<reference evidence="2 3" key="1">
    <citation type="submission" date="2018-12" db="EMBL/GenBank/DDBJ databases">
        <title>bacterium Hansschlegelia zhihuaiae S113.</title>
        <authorList>
            <person name="He J."/>
        </authorList>
    </citation>
    <scope>NUCLEOTIDE SEQUENCE [LARGE SCALE GENOMIC DNA]</scope>
    <source>
        <strain evidence="2 3">S 113</strain>
    </source>
</reference>
<proteinExistence type="predicted"/>
<dbReference type="SUPFAM" id="SSF160246">
    <property type="entry name" value="EspE N-terminal domain-like"/>
    <property type="match status" value="1"/>
</dbReference>
<keyword evidence="1" id="KW-1133">Transmembrane helix</keyword>
<dbReference type="Proteomes" id="UP000289708">
    <property type="component" value="Unassembled WGS sequence"/>
</dbReference>
<protein>
    <submittedName>
        <fullName evidence="2">Uncharacterized protein</fullName>
    </submittedName>
</protein>
<evidence type="ECO:0000313" key="2">
    <source>
        <dbReference type="EMBL" id="RXF67534.1"/>
    </source>
</evidence>
<gene>
    <name evidence="2" type="ORF">EK403_21110</name>
</gene>
<feature type="transmembrane region" description="Helical" evidence="1">
    <location>
        <begin position="194"/>
        <end position="212"/>
    </location>
</feature>
<evidence type="ECO:0000313" key="3">
    <source>
        <dbReference type="Proteomes" id="UP000289708"/>
    </source>
</evidence>
<name>A0A4Q0M3T0_9HYPH</name>
<organism evidence="2 3">
    <name type="scientific">Hansschlegelia zhihuaiae</name>
    <dbReference type="NCBI Taxonomy" id="405005"/>
    <lineage>
        <taxon>Bacteria</taxon>
        <taxon>Pseudomonadati</taxon>
        <taxon>Pseudomonadota</taxon>
        <taxon>Alphaproteobacteria</taxon>
        <taxon>Hyphomicrobiales</taxon>
        <taxon>Methylopilaceae</taxon>
        <taxon>Hansschlegelia</taxon>
    </lineage>
</organism>
<dbReference type="EMBL" id="RYFI01000032">
    <property type="protein sequence ID" value="RXF67534.1"/>
    <property type="molecule type" value="Genomic_DNA"/>
</dbReference>
<keyword evidence="3" id="KW-1185">Reference proteome</keyword>
<accession>A0A4Q0M3T0</accession>
<evidence type="ECO:0000256" key="1">
    <source>
        <dbReference type="SAM" id="Phobius"/>
    </source>
</evidence>
<sequence>MPPPAEFAALERASVPPGPLYAALAEAERTGVAPFDALLASGAVEQEDLVATLAHALGVDAAGPGDLEGPAIDADGFRAAMLSGVLLGLGVHGGGRLIVAARGPAVSRLAAARRGRLRDPRIALATPRAFAEIAMRRAGASVVRKAADGPGDLCPEFTVVRGLPHLGRLSRLALIAAAAAVAACAALIESVGLAVAGVCGLMFVALNALRLGSVPNRFAVWTAC</sequence>
<comment type="caution">
    <text evidence="2">The sequence shown here is derived from an EMBL/GenBank/DDBJ whole genome shotgun (WGS) entry which is preliminary data.</text>
</comment>
<keyword evidence="1" id="KW-0812">Transmembrane</keyword>
<dbReference type="AlphaFoldDB" id="A0A4Q0M3T0"/>
<dbReference type="RefSeq" id="WP_128779436.1">
    <property type="nucleotide sequence ID" value="NZ_RYFI01000032.1"/>
</dbReference>
<dbReference type="InterPro" id="IPR037257">
    <property type="entry name" value="T2SS_E_N_sf"/>
</dbReference>
<keyword evidence="1" id="KW-0472">Membrane</keyword>